<feature type="binding site" evidence="19">
    <location>
        <position position="169"/>
    </location>
    <ligand>
        <name>ATP</name>
        <dbReference type="ChEBI" id="CHEBI:30616"/>
        <label>1</label>
    </ligand>
</feature>
<dbReference type="GO" id="GO:0005524">
    <property type="term" value="F:ATP binding"/>
    <property type="evidence" value="ECO:0007669"/>
    <property type="project" value="UniProtKB-UniRule"/>
</dbReference>
<feature type="binding site" evidence="19">
    <location>
        <position position="833"/>
    </location>
    <ligand>
        <name>Mn(2+)</name>
        <dbReference type="ChEBI" id="CHEBI:29035"/>
        <label>3</label>
    </ligand>
</feature>
<feature type="binding site" evidence="19">
    <location>
        <position position="215"/>
    </location>
    <ligand>
        <name>ATP</name>
        <dbReference type="ChEBI" id="CHEBI:30616"/>
        <label>1</label>
    </ligand>
</feature>
<dbReference type="GO" id="GO:0046872">
    <property type="term" value="F:metal ion binding"/>
    <property type="evidence" value="ECO:0007669"/>
    <property type="project" value="UniProtKB-KW"/>
</dbReference>
<evidence type="ECO:0000313" key="23">
    <source>
        <dbReference type="Proteomes" id="UP000264141"/>
    </source>
</evidence>
<protein>
    <recommendedName>
        <fullName evidence="19">Carbamoyl phosphate synthase large chain</fullName>
        <ecNumber evidence="19">6.3.4.16</ecNumber>
        <ecNumber evidence="19">6.3.5.5</ecNumber>
    </recommendedName>
    <alternativeName>
        <fullName evidence="19">Carbamoyl phosphate synthetase ammonia chain</fullName>
    </alternativeName>
</protein>
<dbReference type="FunFam" id="3.30.470.20:FF:000026">
    <property type="entry name" value="Carbamoyl-phosphate synthase large chain"/>
    <property type="match status" value="1"/>
</dbReference>
<dbReference type="InterPro" id="IPR011761">
    <property type="entry name" value="ATP-grasp"/>
</dbReference>
<dbReference type="Gene3D" id="3.30.470.20">
    <property type="entry name" value="ATP-grasp fold, B domain"/>
    <property type="match status" value="2"/>
</dbReference>
<feature type="binding site" evidence="19">
    <location>
        <position position="847"/>
    </location>
    <ligand>
        <name>Mg(2+)</name>
        <dbReference type="ChEBI" id="CHEBI:18420"/>
        <label>4</label>
    </ligand>
</feature>
<dbReference type="InterPro" id="IPR005483">
    <property type="entry name" value="CPSase_dom"/>
</dbReference>
<reference evidence="22 23" key="1">
    <citation type="journal article" date="2018" name="Nat. Biotechnol.">
        <title>A standardized bacterial taxonomy based on genome phylogeny substantially revises the tree of life.</title>
        <authorList>
            <person name="Parks D.H."/>
            <person name="Chuvochina M."/>
            <person name="Waite D.W."/>
            <person name="Rinke C."/>
            <person name="Skarshewski A."/>
            <person name="Chaumeil P.A."/>
            <person name="Hugenholtz P."/>
        </authorList>
    </citation>
    <scope>NUCLEOTIDE SEQUENCE [LARGE SCALE GENOMIC DNA]</scope>
    <source>
        <strain evidence="22">UBA8781</strain>
    </source>
</reference>
<dbReference type="Gene3D" id="3.40.50.20">
    <property type="match status" value="2"/>
</dbReference>
<feature type="binding site" evidence="19">
    <location>
        <position position="299"/>
    </location>
    <ligand>
        <name>Mg(2+)</name>
        <dbReference type="ChEBI" id="CHEBI:18420"/>
        <label>1</label>
    </ligand>
</feature>
<dbReference type="EC" id="6.3.5.5" evidence="19"/>
<feature type="domain" description="ATP-grasp" evidence="20">
    <location>
        <begin position="683"/>
        <end position="874"/>
    </location>
</feature>
<keyword evidence="12" id="KW-0460">Magnesium</keyword>
<dbReference type="GO" id="GO:0004088">
    <property type="term" value="F:carbamoyl-phosphate synthase (glutamine-hydrolyzing) activity"/>
    <property type="evidence" value="ECO:0007669"/>
    <property type="project" value="UniProtKB-UniRule"/>
</dbReference>
<evidence type="ECO:0000256" key="16">
    <source>
        <dbReference type="ARBA" id="ARBA00048816"/>
    </source>
</evidence>
<dbReference type="NCBIfam" id="TIGR01369">
    <property type="entry name" value="CPSaseII_lrg"/>
    <property type="match status" value="1"/>
</dbReference>
<feature type="binding site" evidence="19">
    <location>
        <position position="833"/>
    </location>
    <ligand>
        <name>Mg(2+)</name>
        <dbReference type="ChEBI" id="CHEBI:18420"/>
        <label>3</label>
    </ligand>
</feature>
<feature type="binding site" evidence="19">
    <location>
        <position position="299"/>
    </location>
    <ligand>
        <name>ATP</name>
        <dbReference type="ChEBI" id="CHEBI:30616"/>
        <label>1</label>
    </ligand>
</feature>
<dbReference type="InterPro" id="IPR006275">
    <property type="entry name" value="CPSase_lsu"/>
</dbReference>
<keyword evidence="11 19" id="KW-0067">ATP-binding</keyword>
<comment type="similarity">
    <text evidence="4 19">Belongs to the CarB family.</text>
</comment>
<feature type="binding site" evidence="19">
    <location>
        <position position="129"/>
    </location>
    <ligand>
        <name>ATP</name>
        <dbReference type="ChEBI" id="CHEBI:30616"/>
        <label>1</label>
    </ligand>
</feature>
<dbReference type="GO" id="GO:0006541">
    <property type="term" value="P:glutamine metabolic process"/>
    <property type="evidence" value="ECO:0007669"/>
    <property type="project" value="TreeGrafter"/>
</dbReference>
<dbReference type="SUPFAM" id="SSF56059">
    <property type="entry name" value="Glutathione synthetase ATP-binding domain-like"/>
    <property type="match status" value="2"/>
</dbReference>
<dbReference type="PROSITE" id="PS51855">
    <property type="entry name" value="MGS"/>
    <property type="match status" value="1"/>
</dbReference>
<feature type="binding site" evidence="19">
    <location>
        <position position="175"/>
    </location>
    <ligand>
        <name>ATP</name>
        <dbReference type="ChEBI" id="CHEBI:30616"/>
        <label>1</label>
    </ligand>
</feature>
<dbReference type="Pfam" id="PF02142">
    <property type="entry name" value="MGS"/>
    <property type="match status" value="1"/>
</dbReference>
<evidence type="ECO:0000256" key="3">
    <source>
        <dbReference type="ARBA" id="ARBA00005077"/>
    </source>
</evidence>
<dbReference type="PANTHER" id="PTHR11405">
    <property type="entry name" value="CARBAMOYLTRANSFERASE FAMILY MEMBER"/>
    <property type="match status" value="1"/>
</dbReference>
<dbReference type="Proteomes" id="UP000264141">
    <property type="component" value="Unassembled WGS sequence"/>
</dbReference>
<dbReference type="InterPro" id="IPR033937">
    <property type="entry name" value="MGS_CPS_CarB"/>
</dbReference>
<dbReference type="GO" id="GO:0044205">
    <property type="term" value="P:'de novo' UMP biosynthetic process"/>
    <property type="evidence" value="ECO:0007669"/>
    <property type="project" value="UniProtKB-UniRule"/>
</dbReference>
<dbReference type="EMBL" id="DPBP01000047">
    <property type="protein sequence ID" value="HCE18563.1"/>
    <property type="molecule type" value="Genomic_DNA"/>
</dbReference>
<feature type="binding site" evidence="19">
    <location>
        <position position="845"/>
    </location>
    <ligand>
        <name>Mn(2+)</name>
        <dbReference type="ChEBI" id="CHEBI:29035"/>
        <label>4</label>
    </ligand>
</feature>
<dbReference type="HAMAP" id="MF_01210_A">
    <property type="entry name" value="CPSase_L_chain_A"/>
    <property type="match status" value="1"/>
</dbReference>
<dbReference type="InterPro" id="IPR016185">
    <property type="entry name" value="PreATP-grasp_dom_sf"/>
</dbReference>
<keyword evidence="10 19" id="KW-0547">Nucleotide-binding</keyword>
<feature type="binding site" evidence="19">
    <location>
        <position position="833"/>
    </location>
    <ligand>
        <name>ATP</name>
        <dbReference type="ChEBI" id="CHEBI:30616"/>
        <label>2</label>
    </ligand>
</feature>
<evidence type="ECO:0000313" key="22">
    <source>
        <dbReference type="EMBL" id="HCE18563.1"/>
    </source>
</evidence>
<comment type="catalytic activity">
    <reaction evidence="16 19">
        <text>hydrogencarbonate + L-glutamine + 2 ATP + H2O = carbamoyl phosphate + L-glutamate + 2 ADP + phosphate + 2 H(+)</text>
        <dbReference type="Rhea" id="RHEA:18633"/>
        <dbReference type="ChEBI" id="CHEBI:15377"/>
        <dbReference type="ChEBI" id="CHEBI:15378"/>
        <dbReference type="ChEBI" id="CHEBI:17544"/>
        <dbReference type="ChEBI" id="CHEBI:29985"/>
        <dbReference type="ChEBI" id="CHEBI:30616"/>
        <dbReference type="ChEBI" id="CHEBI:43474"/>
        <dbReference type="ChEBI" id="CHEBI:58228"/>
        <dbReference type="ChEBI" id="CHEBI:58359"/>
        <dbReference type="ChEBI" id="CHEBI:456216"/>
        <dbReference type="EC" id="6.3.5.5"/>
    </reaction>
</comment>
<comment type="pathway">
    <text evidence="2 19">Pyrimidine metabolism; UMP biosynthesis via de novo pathway; (S)-dihydroorotate from bicarbonate: step 1/3.</text>
</comment>
<dbReference type="NCBIfam" id="NF003671">
    <property type="entry name" value="PRK05294.1"/>
    <property type="match status" value="1"/>
</dbReference>
<comment type="caution">
    <text evidence="22">The sequence shown here is derived from an EMBL/GenBank/DDBJ whole genome shotgun (WGS) entry which is preliminary data.</text>
</comment>
<feature type="binding site" evidence="19">
    <location>
        <position position="845"/>
    </location>
    <ligand>
        <name>Mg(2+)</name>
        <dbReference type="ChEBI" id="CHEBI:18420"/>
        <label>3</label>
    </ligand>
</feature>
<keyword evidence="9 19" id="KW-0677">Repeat</keyword>
<feature type="binding site" evidence="19">
    <location>
        <position position="299"/>
    </location>
    <ligand>
        <name>Mn(2+)</name>
        <dbReference type="ChEBI" id="CHEBI:29035"/>
        <label>2</label>
    </ligand>
</feature>
<feature type="region of interest" description="Carboxyphosphate synthetic domain" evidence="19">
    <location>
        <begin position="1"/>
        <end position="402"/>
    </location>
</feature>
<dbReference type="SUPFAM" id="SSF48108">
    <property type="entry name" value="Carbamoyl phosphate synthetase, large subunit connection domain"/>
    <property type="match status" value="1"/>
</dbReference>
<feature type="binding site" evidence="19">
    <location>
        <position position="791"/>
    </location>
    <ligand>
        <name>ATP</name>
        <dbReference type="ChEBI" id="CHEBI:30616"/>
        <label>2</label>
    </ligand>
</feature>
<dbReference type="UniPathway" id="UPA00068">
    <property type="reaction ID" value="UER00171"/>
</dbReference>
<feature type="binding site" evidence="19">
    <location>
        <position position="176"/>
    </location>
    <ligand>
        <name>ATP</name>
        <dbReference type="ChEBI" id="CHEBI:30616"/>
        <label>1</label>
    </ligand>
</feature>
<dbReference type="Gene3D" id="1.10.1030.10">
    <property type="entry name" value="Carbamoyl-phosphate synthetase, large subunit oligomerisation domain"/>
    <property type="match status" value="1"/>
</dbReference>
<dbReference type="RefSeq" id="WP_062194783.1">
    <property type="nucleotide sequence ID" value="NZ_DF967965.1"/>
</dbReference>
<feature type="binding site" evidence="19">
    <location>
        <position position="845"/>
    </location>
    <ligand>
        <name>Mg(2+)</name>
        <dbReference type="ChEBI" id="CHEBI:18420"/>
        <label>4</label>
    </ligand>
</feature>
<evidence type="ECO:0000256" key="13">
    <source>
        <dbReference type="ARBA" id="ARBA00022975"/>
    </source>
</evidence>
<evidence type="ECO:0000259" key="20">
    <source>
        <dbReference type="PROSITE" id="PS50975"/>
    </source>
</evidence>
<dbReference type="OrthoDB" id="9804197at2"/>
<keyword evidence="13 19" id="KW-0665">Pyrimidine biosynthesis</keyword>
<feature type="binding site" evidence="19">
    <location>
        <position position="790"/>
    </location>
    <ligand>
        <name>ATP</name>
        <dbReference type="ChEBI" id="CHEBI:30616"/>
        <label>2</label>
    </ligand>
</feature>
<dbReference type="Pfam" id="PF02787">
    <property type="entry name" value="CPSase_L_D3"/>
    <property type="match status" value="1"/>
</dbReference>
<feature type="binding site" evidence="19">
    <location>
        <position position="208"/>
    </location>
    <ligand>
        <name>ATP</name>
        <dbReference type="ChEBI" id="CHEBI:30616"/>
        <label>1</label>
    </ligand>
</feature>
<evidence type="ECO:0000256" key="6">
    <source>
        <dbReference type="ARBA" id="ARBA00022598"/>
    </source>
</evidence>
<dbReference type="Pfam" id="PF02786">
    <property type="entry name" value="CPSase_L_D2"/>
    <property type="match status" value="2"/>
</dbReference>
<feature type="binding site" evidence="19">
    <location>
        <position position="210"/>
    </location>
    <ligand>
        <name>ATP</name>
        <dbReference type="ChEBI" id="CHEBI:30616"/>
        <label>1</label>
    </ligand>
</feature>
<dbReference type="InterPro" id="IPR005480">
    <property type="entry name" value="CPSase_lsu_oligo"/>
</dbReference>
<evidence type="ECO:0000256" key="14">
    <source>
        <dbReference type="ARBA" id="ARBA00023211"/>
    </source>
</evidence>
<organism evidence="22 23">
    <name type="scientific">Anaerolinea thermolimosa</name>
    <dbReference type="NCBI Taxonomy" id="229919"/>
    <lineage>
        <taxon>Bacteria</taxon>
        <taxon>Bacillati</taxon>
        <taxon>Chloroflexota</taxon>
        <taxon>Anaerolineae</taxon>
        <taxon>Anaerolineales</taxon>
        <taxon>Anaerolineaceae</taxon>
        <taxon>Anaerolinea</taxon>
    </lineage>
</organism>
<feature type="binding site" evidence="19">
    <location>
        <position position="301"/>
    </location>
    <ligand>
        <name>Mg(2+)</name>
        <dbReference type="ChEBI" id="CHEBI:18420"/>
        <label>2</label>
    </ligand>
</feature>
<dbReference type="GO" id="GO:0005737">
    <property type="term" value="C:cytoplasm"/>
    <property type="evidence" value="ECO:0007669"/>
    <property type="project" value="TreeGrafter"/>
</dbReference>
<dbReference type="Pfam" id="PF25596">
    <property type="entry name" value="CPSase_L_D1"/>
    <property type="match status" value="2"/>
</dbReference>
<feature type="binding site" evidence="19">
    <location>
        <position position="243"/>
    </location>
    <ligand>
        <name>ATP</name>
        <dbReference type="ChEBI" id="CHEBI:30616"/>
        <label>1</label>
    </ligand>
</feature>
<feature type="binding site" evidence="19">
    <location>
        <position position="765"/>
    </location>
    <ligand>
        <name>ATP</name>
        <dbReference type="ChEBI" id="CHEBI:30616"/>
        <label>2</label>
    </ligand>
</feature>
<comment type="domain">
    <text evidence="19">The large subunit is composed of 2 ATP-grasp domains that are involved in binding the 2 ATP molecules needed for carbamoyl phosphate synthesis. The N-terminal ATP-grasp domain (referred to as the carboxyphosphate synthetic component) catalyzes the ATP-dependent phosphorylation of hydrogencarbonate to carboxyphosphate and the subsequent nucleophilic attack by ammonia to form a carbamate intermediate. The C-terminal ATP-grasp domain (referred to as the carbamoyl phosphate synthetic component) then catalyzes the phosphorylation of carbamate with the second ATP to form the end product carbamoyl phosphate. The reactive and unstable enzyme intermediates are sequentially channeled from one active site to the next through the interior of the protein over a distance of at least 96 A.</text>
</comment>
<evidence type="ECO:0000256" key="1">
    <source>
        <dbReference type="ARBA" id="ARBA00001936"/>
    </source>
</evidence>
<comment type="pathway">
    <text evidence="3 19">Amino-acid biosynthesis; L-arginine biosynthesis; carbamoyl phosphate from bicarbonate: step 1/1.</text>
</comment>
<feature type="binding site" evidence="19">
    <location>
        <position position="299"/>
    </location>
    <ligand>
        <name>Mn(2+)</name>
        <dbReference type="ChEBI" id="CHEBI:29035"/>
        <label>1</label>
    </ligand>
</feature>
<feature type="region of interest" description="Allosteric domain" evidence="19">
    <location>
        <begin position="941"/>
        <end position="1085"/>
    </location>
</feature>
<keyword evidence="7 19" id="KW-0028">Amino-acid biosynthesis</keyword>
<comment type="caution">
    <text evidence="19">Lacks conserved residue(s) required for the propagation of feature annotation.</text>
</comment>
<accession>A0A3D1JJ85</accession>
<feature type="binding site" evidence="19">
    <location>
        <position position="793"/>
    </location>
    <ligand>
        <name>ATP</name>
        <dbReference type="ChEBI" id="CHEBI:30616"/>
        <label>2</label>
    </ligand>
</feature>
<proteinExistence type="inferred from homology"/>
<dbReference type="InterPro" id="IPR058047">
    <property type="entry name" value="CPSase_preATP-grasp"/>
</dbReference>
<evidence type="ECO:0000256" key="12">
    <source>
        <dbReference type="ARBA" id="ARBA00022842"/>
    </source>
</evidence>
<dbReference type="FunFam" id="3.30.470.20:FF:000007">
    <property type="entry name" value="Carbamoyl-phosphate synthase large chain"/>
    <property type="match status" value="1"/>
</dbReference>
<dbReference type="UniPathway" id="UPA00070">
    <property type="reaction ID" value="UER00115"/>
</dbReference>
<feature type="binding site" evidence="19">
    <location>
        <position position="847"/>
    </location>
    <ligand>
        <name>Mn(2+)</name>
        <dbReference type="ChEBI" id="CHEBI:29035"/>
        <label>4</label>
    </ligand>
</feature>
<dbReference type="SMART" id="SM00851">
    <property type="entry name" value="MGS"/>
    <property type="match status" value="1"/>
</dbReference>
<feature type="binding site" evidence="19">
    <location>
        <position position="285"/>
    </location>
    <ligand>
        <name>ATP</name>
        <dbReference type="ChEBI" id="CHEBI:30616"/>
        <label>1</label>
    </ligand>
</feature>
<feature type="binding site" evidence="19">
    <location>
        <position position="242"/>
    </location>
    <ligand>
        <name>ATP</name>
        <dbReference type="ChEBI" id="CHEBI:30616"/>
        <label>1</label>
    </ligand>
</feature>
<evidence type="ECO:0000256" key="8">
    <source>
        <dbReference type="ARBA" id="ARBA00022723"/>
    </source>
</evidence>
<dbReference type="GO" id="GO:0006526">
    <property type="term" value="P:L-arginine biosynthetic process"/>
    <property type="evidence" value="ECO:0007669"/>
    <property type="project" value="UniProtKB-UniRule"/>
</dbReference>
<comment type="cofactor">
    <cofactor evidence="19">
        <name>Mg(2+)</name>
        <dbReference type="ChEBI" id="CHEBI:18420"/>
    </cofactor>
    <cofactor evidence="19">
        <name>Mn(2+)</name>
        <dbReference type="ChEBI" id="CHEBI:29035"/>
    </cofactor>
    <text evidence="19">Binds 4 Mg(2+) or Mn(2+) ions per subunit.</text>
</comment>
<feature type="domain" description="ATP-grasp" evidence="20">
    <location>
        <begin position="133"/>
        <end position="328"/>
    </location>
</feature>
<feature type="binding site" evidence="19">
    <location>
        <position position="301"/>
    </location>
    <ligand>
        <name>Mn(2+)</name>
        <dbReference type="ChEBI" id="CHEBI:29035"/>
        <label>2</label>
    </ligand>
</feature>
<evidence type="ECO:0000259" key="21">
    <source>
        <dbReference type="PROSITE" id="PS51855"/>
    </source>
</evidence>
<dbReference type="Gene3D" id="3.40.50.1380">
    <property type="entry name" value="Methylglyoxal synthase-like domain"/>
    <property type="match status" value="1"/>
</dbReference>
<feature type="binding site" evidence="19">
    <location>
        <position position="758"/>
    </location>
    <ligand>
        <name>ATP</name>
        <dbReference type="ChEBI" id="CHEBI:30616"/>
        <label>2</label>
    </ligand>
</feature>
<dbReference type="GO" id="GO:0004087">
    <property type="term" value="F:carbamoyl-phosphate synthase (ammonia) activity"/>
    <property type="evidence" value="ECO:0007669"/>
    <property type="project" value="UniProtKB-EC"/>
</dbReference>
<feature type="binding site" evidence="19">
    <location>
        <position position="241"/>
    </location>
    <ligand>
        <name>ATP</name>
        <dbReference type="ChEBI" id="CHEBI:30616"/>
        <label>1</label>
    </ligand>
</feature>
<dbReference type="EC" id="6.3.4.16" evidence="19"/>
<dbReference type="SMART" id="SM01096">
    <property type="entry name" value="CPSase_L_D3"/>
    <property type="match status" value="1"/>
</dbReference>
<dbReference type="SUPFAM" id="SSF52335">
    <property type="entry name" value="Methylglyoxal synthase-like"/>
    <property type="match status" value="1"/>
</dbReference>
<evidence type="ECO:0000256" key="9">
    <source>
        <dbReference type="ARBA" id="ARBA00022737"/>
    </source>
</evidence>
<sequence>MPGREDIHTILIVGSGPIVIGQAAEFDYSGTQAIKALRRQGYRILLVNSNPATVMTEPDLADATYIEPLVPEALRAIIAQEKPDAFLPTVGGQTGLNLALALSEDGTLAEHQVQLIGASLKAIRIAEDRERFRQAMIEAGVPVPRGGAARSLEEARALAGEIGYPLLVRASFALGGSGAGWVKCPEELPEAVRKALSESPIGQIWLEESVLGWKEYELEVMRDGAGNFVVVCSIENLDPMGVHTGDSITVAPAQTLTDREYQQMRDMARRVMDAVGVETGGSNVQFAVDPASGRMLVIEMNPRVSRSSALASKATGFPIAKIAALVAVGFTLDEIINDITGQTVAAFEPALDYVVVKIPRWSFEKFPGVDTTLGPQMKSVGEAMAIGSTFVQALQKAVQSLEIGVDALDGSGPSKPVWMEMGATLEDVSVPTAQRFFSVYRALRAGNAIDEVARAAKIDPWFLAELEQVVEMERILRALPPEEPDASLLRAAKRLGFADSHLARLLSRPGKPLQARDIRSLRRSLGVLPVYKQVDTCAAEFEAQTPYLYSVYEQEDEAPPTGRPKILILGGGPNRIGQGIEFDTCCCQAAFALTERGYEVIMMNCNPETVSTDYDTSDRLYFEPMTLEHVLNIVDREQPLGVILQLGGQTPLNLAEGLEAAGVPILGTSPASIRLAEDRQAFAALLDELDIPHPPYGIAYSLEEGRRVAQEIGYPVLVRPSYVLGGQAMAIVDSESSLEGFLQKALDVAPNQAVLIDRFMEDAYEIDVDALADGERVVVGAIMQHIEEAGVHSGDSACILPPYKVSQYHLNIIREYTERLGLALQVKGLLNIQYAIKEDVVYVLEVNPRASRTVPFASKATALPMARIAAWVMAGGRLDELGIREEPVVDGFFVKEAVLPFRKLPSLVTSLGPEMRSTGEVMGHAAHFGHAFAKSQLAAGTNLPLSGRVLISVNDYDKGAALKIARDLHRMGFELFATPGTAAYFSRVGLPVTAVNKVSQGSPHVVDWIEQGKIDLILNTPLGPMSHSEGALIRSAAAKMNVPLLTTLSAAAAAIEAIRALKQQAMRYRSLQDHYAHARGRRTIS</sequence>
<feature type="binding site" evidence="19">
    <location>
        <position position="719"/>
    </location>
    <ligand>
        <name>ATP</name>
        <dbReference type="ChEBI" id="CHEBI:30616"/>
        <label>2</label>
    </ligand>
</feature>
<comment type="subunit">
    <text evidence="18 19">Composed of two chains; the small (or glutamine) chain promotes the hydrolysis of glutamine to ammonia, which is used by the large (or ammonia) chain to synthesize carbamoyl phosphate. Tetramer of heterodimers (alpha,beta)4.</text>
</comment>
<comment type="cofactor">
    <cofactor evidence="1">
        <name>Mn(2+)</name>
        <dbReference type="ChEBI" id="CHEBI:29035"/>
    </cofactor>
</comment>
<feature type="binding site" evidence="19">
    <location>
        <position position="285"/>
    </location>
    <ligand>
        <name>Mn(2+)</name>
        <dbReference type="ChEBI" id="CHEBI:29035"/>
        <label>1</label>
    </ligand>
</feature>
<dbReference type="NCBIfam" id="NF009455">
    <property type="entry name" value="PRK12815.1"/>
    <property type="match status" value="1"/>
</dbReference>
<dbReference type="InterPro" id="IPR036897">
    <property type="entry name" value="CarbamoylP_synth_lsu_oligo_sf"/>
</dbReference>
<keyword evidence="8" id="KW-0479">Metal-binding</keyword>
<dbReference type="SUPFAM" id="SSF52440">
    <property type="entry name" value="PreATP-grasp domain"/>
    <property type="match status" value="2"/>
</dbReference>
<dbReference type="InterPro" id="IPR005479">
    <property type="entry name" value="CPAse_ATP-bd"/>
</dbReference>
<evidence type="ECO:0000256" key="5">
    <source>
        <dbReference type="ARBA" id="ARBA00022571"/>
    </source>
</evidence>
<name>A0A3D1JJ85_9CHLR</name>
<dbReference type="PROSITE" id="PS50975">
    <property type="entry name" value="ATP_GRASP"/>
    <property type="match status" value="2"/>
</dbReference>
<dbReference type="STRING" id="229919.GCA_001050195_02676"/>
<evidence type="ECO:0000256" key="11">
    <source>
        <dbReference type="ARBA" id="ARBA00022840"/>
    </source>
</evidence>
<evidence type="ECO:0000256" key="19">
    <source>
        <dbReference type="HAMAP-Rule" id="MF_01210"/>
    </source>
</evidence>
<dbReference type="CDD" id="cd01424">
    <property type="entry name" value="MGS_CPS_II"/>
    <property type="match status" value="1"/>
</dbReference>
<dbReference type="FunFam" id="3.40.50.20:FF:000001">
    <property type="entry name" value="Carbamoyl-phosphate synthase large chain"/>
    <property type="match status" value="2"/>
</dbReference>
<dbReference type="PANTHER" id="PTHR11405:SF53">
    <property type="entry name" value="CARBAMOYL-PHOSPHATE SYNTHASE [AMMONIA], MITOCHONDRIAL"/>
    <property type="match status" value="1"/>
</dbReference>
<evidence type="ECO:0000256" key="10">
    <source>
        <dbReference type="ARBA" id="ARBA00022741"/>
    </source>
</evidence>
<evidence type="ECO:0000256" key="2">
    <source>
        <dbReference type="ARBA" id="ARBA00004812"/>
    </source>
</evidence>
<dbReference type="InterPro" id="IPR036914">
    <property type="entry name" value="MGS-like_dom_sf"/>
</dbReference>
<comment type="catalytic activity">
    <reaction evidence="15 19">
        <text>hydrogencarbonate + NH4(+) + 2 ATP = carbamoyl phosphate + 2 ADP + phosphate + 2 H(+)</text>
        <dbReference type="Rhea" id="RHEA:18029"/>
        <dbReference type="ChEBI" id="CHEBI:15378"/>
        <dbReference type="ChEBI" id="CHEBI:17544"/>
        <dbReference type="ChEBI" id="CHEBI:28938"/>
        <dbReference type="ChEBI" id="CHEBI:30616"/>
        <dbReference type="ChEBI" id="CHEBI:43474"/>
        <dbReference type="ChEBI" id="CHEBI:58228"/>
        <dbReference type="ChEBI" id="CHEBI:456216"/>
        <dbReference type="EC" id="6.3.4.16"/>
    </reaction>
</comment>
<dbReference type="FunFam" id="1.10.1030.10:FF:000002">
    <property type="entry name" value="Carbamoyl-phosphate synthase large chain"/>
    <property type="match status" value="1"/>
</dbReference>
<keyword evidence="5 19" id="KW-0055">Arginine biosynthesis</keyword>
<dbReference type="InterPro" id="IPR011607">
    <property type="entry name" value="MGS-like_dom"/>
</dbReference>
<feature type="binding site" evidence="19">
    <location>
        <position position="285"/>
    </location>
    <ligand>
        <name>Mg(2+)</name>
        <dbReference type="ChEBI" id="CHEBI:18420"/>
        <label>1</label>
    </ligand>
</feature>
<dbReference type="PROSITE" id="PS00866">
    <property type="entry name" value="CPSASE_1"/>
    <property type="match status" value="2"/>
</dbReference>
<dbReference type="HAMAP" id="MF_01210_B">
    <property type="entry name" value="CPSase_L_chain_B"/>
    <property type="match status" value="1"/>
</dbReference>
<dbReference type="PRINTS" id="PR00098">
    <property type="entry name" value="CPSASE"/>
</dbReference>
<evidence type="ECO:0000256" key="7">
    <source>
        <dbReference type="ARBA" id="ARBA00022605"/>
    </source>
</evidence>
<keyword evidence="14" id="KW-0464">Manganese</keyword>
<keyword evidence="6 19" id="KW-0436">Ligase</keyword>
<evidence type="ECO:0000256" key="15">
    <source>
        <dbReference type="ARBA" id="ARBA00047359"/>
    </source>
</evidence>
<feature type="binding site" evidence="19">
    <location>
        <position position="792"/>
    </location>
    <ligand>
        <name>ATP</name>
        <dbReference type="ChEBI" id="CHEBI:30616"/>
        <label>2</label>
    </ligand>
</feature>
<feature type="domain" description="MGS-like" evidence="21">
    <location>
        <begin position="941"/>
        <end position="1081"/>
    </location>
</feature>
<dbReference type="PROSITE" id="PS00867">
    <property type="entry name" value="CPSASE_2"/>
    <property type="match status" value="2"/>
</dbReference>
<evidence type="ECO:0000256" key="17">
    <source>
        <dbReference type="ARBA" id="ARBA00057223"/>
    </source>
</evidence>
<dbReference type="AlphaFoldDB" id="A0A3D1JJ85"/>
<evidence type="ECO:0000256" key="4">
    <source>
        <dbReference type="ARBA" id="ARBA00009799"/>
    </source>
</evidence>
<feature type="binding site" evidence="19">
    <location>
        <position position="845"/>
    </location>
    <ligand>
        <name>Mn(2+)</name>
        <dbReference type="ChEBI" id="CHEBI:29035"/>
        <label>3</label>
    </ligand>
</feature>
<feature type="binding site" evidence="19">
    <location>
        <position position="845"/>
    </location>
    <ligand>
        <name>ATP</name>
        <dbReference type="ChEBI" id="CHEBI:30616"/>
        <label>2</label>
    </ligand>
</feature>
<gene>
    <name evidence="19 22" type="primary">carB</name>
    <name evidence="22" type="ORF">DEQ80_11960</name>
</gene>
<evidence type="ECO:0000256" key="18">
    <source>
        <dbReference type="ARBA" id="ARBA00062056"/>
    </source>
</evidence>
<feature type="binding site" evidence="19">
    <location>
        <position position="299"/>
    </location>
    <ligand>
        <name>Mg(2+)</name>
        <dbReference type="ChEBI" id="CHEBI:18420"/>
        <label>2</label>
    </ligand>
</feature>
<comment type="function">
    <text evidence="17 19">Large subunit of the glutamine-dependent carbamoyl phosphate synthetase (CPSase). CPSase catalyzes the formation of carbamoyl phosphate from the ammonia moiety of glutamine, carbonate, and phosphate donated by ATP, constituting the first step of 2 biosynthetic pathways, one leading to arginine and/or urea and the other to pyrimidine nucleotides. The large subunit (synthetase) binds the substrates ammonia (free or transferred from glutamine from the small subunit), hydrogencarbonate and ATP and carries out an ATP-coupled ligase reaction, activating hydrogencarbonate by forming carboxy phosphate which reacts with ammonia to form carbamoyl phosphate.</text>
</comment>